<evidence type="ECO:0000313" key="3">
    <source>
        <dbReference type="Proteomes" id="UP000078561"/>
    </source>
</evidence>
<dbReference type="AlphaFoldDB" id="A0A163JS54"/>
<feature type="region of interest" description="Disordered" evidence="1">
    <location>
        <begin position="1"/>
        <end position="179"/>
    </location>
</feature>
<evidence type="ECO:0000313" key="2">
    <source>
        <dbReference type="EMBL" id="SAM00794.1"/>
    </source>
</evidence>
<dbReference type="InParanoid" id="A0A163JS54"/>
<feature type="compositionally biased region" description="Basic and acidic residues" evidence="1">
    <location>
        <begin position="70"/>
        <end position="82"/>
    </location>
</feature>
<dbReference type="EMBL" id="LT553414">
    <property type="protein sequence ID" value="SAM00794.1"/>
    <property type="molecule type" value="Genomic_DNA"/>
</dbReference>
<proteinExistence type="predicted"/>
<feature type="compositionally biased region" description="Acidic residues" evidence="1">
    <location>
        <begin position="7"/>
        <end position="18"/>
    </location>
</feature>
<keyword evidence="3" id="KW-1185">Reference proteome</keyword>
<dbReference type="OMA" id="NFIRSEA"/>
<feature type="compositionally biased region" description="Acidic residues" evidence="1">
    <location>
        <begin position="30"/>
        <end position="41"/>
    </location>
</feature>
<accession>A0A163JS54</accession>
<feature type="compositionally biased region" description="Low complexity" evidence="1">
    <location>
        <begin position="99"/>
        <end position="110"/>
    </location>
</feature>
<organism evidence="2">
    <name type="scientific">Absidia glauca</name>
    <name type="common">Pin mould</name>
    <dbReference type="NCBI Taxonomy" id="4829"/>
    <lineage>
        <taxon>Eukaryota</taxon>
        <taxon>Fungi</taxon>
        <taxon>Fungi incertae sedis</taxon>
        <taxon>Mucoromycota</taxon>
        <taxon>Mucoromycotina</taxon>
        <taxon>Mucoromycetes</taxon>
        <taxon>Mucorales</taxon>
        <taxon>Cunninghamellaceae</taxon>
        <taxon>Absidia</taxon>
    </lineage>
</organism>
<dbReference type="STRING" id="4829.A0A163JS54"/>
<gene>
    <name evidence="2" type="primary">ABSGL_06517.1 scaffold 8356</name>
</gene>
<feature type="compositionally biased region" description="Basic and acidic residues" evidence="1">
    <location>
        <begin position="153"/>
        <end position="179"/>
    </location>
</feature>
<name>A0A163JS54_ABSGL</name>
<evidence type="ECO:0000256" key="1">
    <source>
        <dbReference type="SAM" id="MobiDB-lite"/>
    </source>
</evidence>
<protein>
    <submittedName>
        <fullName evidence="2">Uncharacterized protein</fullName>
    </submittedName>
</protein>
<sequence length="244" mass="27447">MPKITFDSDEEFEFDEDTAQQKPANVVDDDHNDSDSDDDAAPEAVSTSSLRNKAALEAKAQKDAALSQLKTEKEKRRQKDLQLKQQKQGSRRELKKQQQQEPEAAATQSDSDQDDNDGRLPQDVLAALNNEDDDTTAAPKRTHLTMADFEAMQADHEAELERQLNEQRKKQKKEAQGRKVGEYTVKVLNNRPQVAKAGKNLQYHIKDKLNRKSVVRQNAVIGGSASRLEGGALVFRRQPVTKKK</sequence>
<reference evidence="2" key="1">
    <citation type="submission" date="2016-04" db="EMBL/GenBank/DDBJ databases">
        <authorList>
            <person name="Evans L.H."/>
            <person name="Alamgir A."/>
            <person name="Owens N."/>
            <person name="Weber N.D."/>
            <person name="Virtaneva K."/>
            <person name="Barbian K."/>
            <person name="Babar A."/>
            <person name="Rosenke K."/>
        </authorList>
    </citation>
    <scope>NUCLEOTIDE SEQUENCE [LARGE SCALE GENOMIC DNA]</scope>
    <source>
        <strain evidence="2">CBS 101.48</strain>
    </source>
</reference>
<dbReference type="OrthoDB" id="2440732at2759"/>
<dbReference type="Proteomes" id="UP000078561">
    <property type="component" value="Unassembled WGS sequence"/>
</dbReference>